<dbReference type="AlphaFoldDB" id="H1KCE1"/>
<dbReference type="Proteomes" id="UP000004382">
    <property type="component" value="Unassembled WGS sequence"/>
</dbReference>
<name>H1KCE1_METEX</name>
<reference evidence="1 2" key="1">
    <citation type="submission" date="2011-09" db="EMBL/GenBank/DDBJ databases">
        <title>The draft genome of Methylobacterium extorquens DSM 13060.</title>
        <authorList>
            <consortium name="US DOE Joint Genome Institute (JGI-PGF)"/>
            <person name="Lucas S."/>
            <person name="Han J."/>
            <person name="Lapidus A."/>
            <person name="Cheng J.-F."/>
            <person name="Goodwin L."/>
            <person name="Pitluck S."/>
            <person name="Peters L."/>
            <person name="Land M.L."/>
            <person name="Hauser L."/>
            <person name="Koskimaki J."/>
            <person name="Halonen O."/>
            <person name="Pirttila A."/>
            <person name="Frank C."/>
            <person name="Woyke T.J."/>
        </authorList>
    </citation>
    <scope>NUCLEOTIDE SEQUENCE [LARGE SCALE GENOMIC DNA]</scope>
    <source>
        <strain evidence="1 2">DSM 13060</strain>
    </source>
</reference>
<gene>
    <name evidence="1" type="ORF">MetexDRAFT_0303</name>
</gene>
<protein>
    <submittedName>
        <fullName evidence="1">Uncharacterized protein</fullName>
    </submittedName>
</protein>
<evidence type="ECO:0000313" key="1">
    <source>
        <dbReference type="EMBL" id="EHP94765.1"/>
    </source>
</evidence>
<sequence length="53" mass="6001">MTSVLRTIATDFEIAVDIRDAAGKGRRVKALVPCVRFHPFWKGFLKRLEVDGI</sequence>
<proteinExistence type="predicted"/>
<dbReference type="EMBL" id="AGJK01000004">
    <property type="protein sequence ID" value="EHP94765.1"/>
    <property type="molecule type" value="Genomic_DNA"/>
</dbReference>
<accession>H1KCE1</accession>
<dbReference type="RefSeq" id="WP_003596431.1">
    <property type="nucleotide sequence ID" value="NZ_AGJK01000004.1"/>
</dbReference>
<comment type="caution">
    <text evidence="1">The sequence shown here is derived from an EMBL/GenBank/DDBJ whole genome shotgun (WGS) entry which is preliminary data.</text>
</comment>
<evidence type="ECO:0000313" key="2">
    <source>
        <dbReference type="Proteomes" id="UP000004382"/>
    </source>
</evidence>
<dbReference type="PATRIC" id="fig|882800.3.peg.284"/>
<organism evidence="1 2">
    <name type="scientific">Methylorubrum extorquens DSM 13060</name>
    <dbReference type="NCBI Taxonomy" id="882800"/>
    <lineage>
        <taxon>Bacteria</taxon>
        <taxon>Pseudomonadati</taxon>
        <taxon>Pseudomonadota</taxon>
        <taxon>Alphaproteobacteria</taxon>
        <taxon>Hyphomicrobiales</taxon>
        <taxon>Methylobacteriaceae</taxon>
        <taxon>Methylorubrum</taxon>
    </lineage>
</organism>